<evidence type="ECO:0000313" key="8">
    <source>
        <dbReference type="EMBL" id="KRV50289.1"/>
    </source>
</evidence>
<dbReference type="PRINTS" id="PR00064">
    <property type="entry name" value="RIBOSOMALL35"/>
</dbReference>
<dbReference type="PROSITE" id="PS00936">
    <property type="entry name" value="RIBOSOMAL_L35"/>
    <property type="match status" value="1"/>
</dbReference>
<keyword evidence="3 5" id="KW-0687">Ribonucleoprotein</keyword>
<dbReference type="AlphaFoldDB" id="A0A0T6LWB7"/>
<dbReference type="InterPro" id="IPR037229">
    <property type="entry name" value="Ribosomal_bL35_sf"/>
</dbReference>
<comment type="caution">
    <text evidence="8">The sequence shown here is derived from an EMBL/GenBank/DDBJ whole genome shotgun (WGS) entry which is preliminary data.</text>
</comment>
<evidence type="ECO:0000256" key="4">
    <source>
        <dbReference type="ARBA" id="ARBA00071664"/>
    </source>
</evidence>
<dbReference type="Gene3D" id="4.10.410.60">
    <property type="match status" value="1"/>
</dbReference>
<dbReference type="SUPFAM" id="SSF143034">
    <property type="entry name" value="L35p-like"/>
    <property type="match status" value="1"/>
</dbReference>
<name>A0A0T6LWB7_WENVI</name>
<dbReference type="GO" id="GO:0006412">
    <property type="term" value="P:translation"/>
    <property type="evidence" value="ECO:0007669"/>
    <property type="project" value="UniProtKB-UniRule"/>
</dbReference>
<dbReference type="InterPro" id="IPR021137">
    <property type="entry name" value="Ribosomal_bL35-like"/>
</dbReference>
<proteinExistence type="inferred from homology"/>
<evidence type="ECO:0000256" key="7">
    <source>
        <dbReference type="SAM" id="MobiDB-lite"/>
    </source>
</evidence>
<feature type="compositionally biased region" description="Basic residues" evidence="7">
    <location>
        <begin position="23"/>
        <end position="33"/>
    </location>
</feature>
<evidence type="ECO:0000256" key="3">
    <source>
        <dbReference type="ARBA" id="ARBA00023274"/>
    </source>
</evidence>
<dbReference type="OrthoDB" id="9804851at2"/>
<dbReference type="FunFam" id="4.10.410.60:FF:000001">
    <property type="entry name" value="50S ribosomal protein L35"/>
    <property type="match status" value="1"/>
</dbReference>
<evidence type="ECO:0000256" key="2">
    <source>
        <dbReference type="ARBA" id="ARBA00022980"/>
    </source>
</evidence>
<accession>A0A0T6LWB7</accession>
<dbReference type="PANTHER" id="PTHR33343:SF1">
    <property type="entry name" value="LARGE RIBOSOMAL SUBUNIT PROTEIN BL35M"/>
    <property type="match status" value="1"/>
</dbReference>
<dbReference type="GO" id="GO:0022625">
    <property type="term" value="C:cytosolic large ribosomal subunit"/>
    <property type="evidence" value="ECO:0007669"/>
    <property type="project" value="TreeGrafter"/>
</dbReference>
<evidence type="ECO:0000256" key="1">
    <source>
        <dbReference type="ARBA" id="ARBA00006598"/>
    </source>
</evidence>
<feature type="region of interest" description="Disordered" evidence="7">
    <location>
        <begin position="1"/>
        <end position="64"/>
    </location>
</feature>
<dbReference type="STRING" id="76728.AQ490_14340"/>
<dbReference type="EMBL" id="LLZU01000005">
    <property type="protein sequence ID" value="KRV50289.1"/>
    <property type="molecule type" value="Genomic_DNA"/>
</dbReference>
<gene>
    <name evidence="5" type="primary">rpmI</name>
    <name evidence="8" type="ORF">AQ490_14340</name>
</gene>
<dbReference type="HAMAP" id="MF_00514">
    <property type="entry name" value="Ribosomal_bL35"/>
    <property type="match status" value="1"/>
</dbReference>
<dbReference type="eggNOG" id="COG0291">
    <property type="taxonomic scope" value="Bacteria"/>
</dbReference>
<sequence length="64" mass="7095">MPKNKTHSGASKRFRLSGSGKVMRQRAGRRHLLERKPSTLTRRLAGTVETAPADAKKVKKLLGK</sequence>
<dbReference type="NCBIfam" id="TIGR00001">
    <property type="entry name" value="rpmI_bact"/>
    <property type="match status" value="1"/>
</dbReference>
<reference evidence="8 9" key="1">
    <citation type="submission" date="2015-10" db="EMBL/GenBank/DDBJ databases">
        <title>Draft genome sequence of pyrrolomycin-producing Streptomyces vitaminophilus.</title>
        <authorList>
            <person name="Graham D.E."/>
            <person name="Mahan K.M."/>
            <person name="Klingeman D.M."/>
            <person name="Hettich R.L."/>
            <person name="Parry R.J."/>
        </authorList>
    </citation>
    <scope>NUCLEOTIDE SEQUENCE [LARGE SCALE GENOMIC DNA]</scope>
    <source>
        <strain evidence="8 9">ATCC 31673</strain>
    </source>
</reference>
<dbReference type="RefSeq" id="WP_018382261.1">
    <property type="nucleotide sequence ID" value="NZ_LLZU01000005.1"/>
</dbReference>
<protein>
    <recommendedName>
        <fullName evidence="4 5">Large ribosomal subunit protein bL35</fullName>
    </recommendedName>
</protein>
<comment type="similarity">
    <text evidence="1 5 6">Belongs to the bacterial ribosomal protein bL35 family.</text>
</comment>
<keyword evidence="2 5" id="KW-0689">Ribosomal protein</keyword>
<evidence type="ECO:0000256" key="6">
    <source>
        <dbReference type="RuleBase" id="RU000568"/>
    </source>
</evidence>
<dbReference type="GO" id="GO:0003735">
    <property type="term" value="F:structural constituent of ribosome"/>
    <property type="evidence" value="ECO:0007669"/>
    <property type="project" value="InterPro"/>
</dbReference>
<evidence type="ECO:0000313" key="9">
    <source>
        <dbReference type="Proteomes" id="UP000050867"/>
    </source>
</evidence>
<dbReference type="PANTHER" id="PTHR33343">
    <property type="entry name" value="54S RIBOSOMAL PROTEIN BL35M"/>
    <property type="match status" value="1"/>
</dbReference>
<dbReference type="InterPro" id="IPR001706">
    <property type="entry name" value="Ribosomal_bL35"/>
</dbReference>
<dbReference type="InterPro" id="IPR018265">
    <property type="entry name" value="Ribosomal_bL35_CS"/>
</dbReference>
<evidence type="ECO:0000256" key="5">
    <source>
        <dbReference type="HAMAP-Rule" id="MF_00514"/>
    </source>
</evidence>
<dbReference type="Pfam" id="PF01632">
    <property type="entry name" value="Ribosomal_L35p"/>
    <property type="match status" value="1"/>
</dbReference>
<feature type="compositionally biased region" description="Basic residues" evidence="7">
    <location>
        <begin position="1"/>
        <end position="15"/>
    </location>
</feature>
<keyword evidence="9" id="KW-1185">Reference proteome</keyword>
<dbReference type="Proteomes" id="UP000050867">
    <property type="component" value="Unassembled WGS sequence"/>
</dbReference>
<organism evidence="8 9">
    <name type="scientific">Wenjunlia vitaminophila</name>
    <name type="common">Streptomyces vitaminophilus</name>
    <dbReference type="NCBI Taxonomy" id="76728"/>
    <lineage>
        <taxon>Bacteria</taxon>
        <taxon>Bacillati</taxon>
        <taxon>Actinomycetota</taxon>
        <taxon>Actinomycetes</taxon>
        <taxon>Kitasatosporales</taxon>
        <taxon>Streptomycetaceae</taxon>
        <taxon>Wenjunlia</taxon>
    </lineage>
</organism>